<accession>A0A699TL37</accession>
<sequence>MLTVTWLLKMVAGDSHFGGVAALVGLWWGWCSVVAVECRGSDIDERIDRETRNLFGFAEKIPPEKFSGGGRVVADGG</sequence>
<name>A0A699TL37_TANCI</name>
<gene>
    <name evidence="1" type="ORF">Tci_881775</name>
</gene>
<comment type="caution">
    <text evidence="1">The sequence shown here is derived from an EMBL/GenBank/DDBJ whole genome shotgun (WGS) entry which is preliminary data.</text>
</comment>
<dbReference type="AlphaFoldDB" id="A0A699TL37"/>
<organism evidence="1">
    <name type="scientific">Tanacetum cinerariifolium</name>
    <name type="common">Dalmatian daisy</name>
    <name type="synonym">Chrysanthemum cinerariifolium</name>
    <dbReference type="NCBI Taxonomy" id="118510"/>
    <lineage>
        <taxon>Eukaryota</taxon>
        <taxon>Viridiplantae</taxon>
        <taxon>Streptophyta</taxon>
        <taxon>Embryophyta</taxon>
        <taxon>Tracheophyta</taxon>
        <taxon>Spermatophyta</taxon>
        <taxon>Magnoliopsida</taxon>
        <taxon>eudicotyledons</taxon>
        <taxon>Gunneridae</taxon>
        <taxon>Pentapetalae</taxon>
        <taxon>asterids</taxon>
        <taxon>campanulids</taxon>
        <taxon>Asterales</taxon>
        <taxon>Asteraceae</taxon>
        <taxon>Asteroideae</taxon>
        <taxon>Anthemideae</taxon>
        <taxon>Anthemidinae</taxon>
        <taxon>Tanacetum</taxon>
    </lineage>
</organism>
<evidence type="ECO:0000313" key="1">
    <source>
        <dbReference type="EMBL" id="GFD09806.1"/>
    </source>
</evidence>
<dbReference type="EMBL" id="BKCJ011248059">
    <property type="protein sequence ID" value="GFD09806.1"/>
    <property type="molecule type" value="Genomic_DNA"/>
</dbReference>
<reference evidence="1" key="1">
    <citation type="journal article" date="2019" name="Sci. Rep.">
        <title>Draft genome of Tanacetum cinerariifolium, the natural source of mosquito coil.</title>
        <authorList>
            <person name="Yamashiro T."/>
            <person name="Shiraishi A."/>
            <person name="Satake H."/>
            <person name="Nakayama K."/>
        </authorList>
    </citation>
    <scope>NUCLEOTIDE SEQUENCE</scope>
</reference>
<protein>
    <submittedName>
        <fullName evidence="1">Uncharacterized protein</fullName>
    </submittedName>
</protein>
<proteinExistence type="predicted"/>